<evidence type="ECO:0000313" key="5">
    <source>
        <dbReference type="Proteomes" id="UP000007652"/>
    </source>
</evidence>
<dbReference type="InterPro" id="IPR041122">
    <property type="entry name" value="RecJ_OB"/>
</dbReference>
<dbReference type="PANTHER" id="PTHR30255">
    <property type="entry name" value="SINGLE-STRANDED-DNA-SPECIFIC EXONUCLEASE RECJ"/>
    <property type="match status" value="1"/>
</dbReference>
<dbReference type="GO" id="GO:0004527">
    <property type="term" value="F:exonuclease activity"/>
    <property type="evidence" value="ECO:0007669"/>
    <property type="project" value="UniProtKB-KW"/>
</dbReference>
<dbReference type="STRING" id="857293.CAAU_2601"/>
<dbReference type="SUPFAM" id="SSF64182">
    <property type="entry name" value="DHH phosphoesterases"/>
    <property type="match status" value="1"/>
</dbReference>
<organism evidence="4 5">
    <name type="scientific">Caloramator australicus RC3</name>
    <dbReference type="NCBI Taxonomy" id="857293"/>
    <lineage>
        <taxon>Bacteria</taxon>
        <taxon>Bacillati</taxon>
        <taxon>Bacillota</taxon>
        <taxon>Clostridia</taxon>
        <taxon>Eubacteriales</taxon>
        <taxon>Clostridiaceae</taxon>
        <taxon>Caloramator</taxon>
    </lineage>
</organism>
<reference evidence="4 5" key="1">
    <citation type="journal article" date="2011" name="J. Bacteriol.">
        <title>Draft genome sequence of Caloramator australicus strain RC3T, a thermoanaerobe from the Great Artesian Basin of Australia.</title>
        <authorList>
            <person name="Ogg C.D."/>
            <person name="Patel B.K.C."/>
        </authorList>
    </citation>
    <scope>NUCLEOTIDE SEQUENCE [LARGE SCALE GENOMIC DNA]</scope>
    <source>
        <strain evidence="4 5">RC3</strain>
    </source>
</reference>
<keyword evidence="1 4" id="KW-0378">Hydrolase</keyword>
<dbReference type="Gene3D" id="2.40.50.460">
    <property type="match status" value="1"/>
</dbReference>
<dbReference type="eggNOG" id="COG0608">
    <property type="taxonomic scope" value="Bacteria"/>
</dbReference>
<dbReference type="EMBL" id="CAKP01000138">
    <property type="protein sequence ID" value="CCJ34684.1"/>
    <property type="molecule type" value="Genomic_DNA"/>
</dbReference>
<feature type="domain" description="RecJ OB" evidence="3">
    <location>
        <begin position="85"/>
        <end position="190"/>
    </location>
</feature>
<dbReference type="Proteomes" id="UP000007652">
    <property type="component" value="Unassembled WGS sequence"/>
</dbReference>
<dbReference type="EC" id="3.1.-.-" evidence="4"/>
<sequence length="430" mass="51003">MERFNRPTILFYEEGETLRGSGRSIRGFNLYDNLVECKDLLVKYGGHELAAGLTIEKSKLDDFRKRLNELAKKIDCEYFAERIDIDLELDSDDLNIETCELLNMLEPFGMGNNQPIFCLMNARVISKRRIGNQGQYIKMLIEKDSKTLDCVDFINNVEFMDRDWEYIDVAFNLNINEWNNTRNVQLNIKDIKPSMDYSGSKLKENYFRNIKEVLNFSDFPFIETKNINYLNYDLNFLKEFVYFKRGIILLNDYNSIEEVDKFRQVMDFNLYKNFGLESQFILLPKIKEIDFKNNEVLIYDYLINVDDYLYLDSLDVTVYHFLNEEFISRLKNLKNMITFDDKKAIKFLEDLMYNEVVGSLDDIACKFDINIFLLYRMIVYLKKIGAIRIFTKDDKIKILPNSTEILTIADDLEDNFNKIINLLENKIREV</sequence>
<dbReference type="AlphaFoldDB" id="I7J6P5"/>
<dbReference type="PANTHER" id="PTHR30255:SF2">
    <property type="entry name" value="SINGLE-STRANDED-DNA-SPECIFIC EXONUCLEASE RECJ"/>
    <property type="match status" value="1"/>
</dbReference>
<dbReference type="GO" id="GO:0003676">
    <property type="term" value="F:nucleic acid binding"/>
    <property type="evidence" value="ECO:0007669"/>
    <property type="project" value="InterPro"/>
</dbReference>
<dbReference type="InterPro" id="IPR038763">
    <property type="entry name" value="DHH_sf"/>
</dbReference>
<dbReference type="InterPro" id="IPR051673">
    <property type="entry name" value="SSDNA_exonuclease_RecJ"/>
</dbReference>
<accession>I7J6P5</accession>
<comment type="caution">
    <text evidence="4">The sequence shown here is derived from an EMBL/GenBank/DDBJ whole genome shotgun (WGS) entry which is preliminary data.</text>
</comment>
<dbReference type="Pfam" id="PF02272">
    <property type="entry name" value="DHHA1"/>
    <property type="match status" value="1"/>
</dbReference>
<dbReference type="Pfam" id="PF17768">
    <property type="entry name" value="RecJ_OB"/>
    <property type="match status" value="1"/>
</dbReference>
<evidence type="ECO:0000259" key="3">
    <source>
        <dbReference type="Pfam" id="PF17768"/>
    </source>
</evidence>
<keyword evidence="4" id="KW-0269">Exonuclease</keyword>
<evidence type="ECO:0000313" key="4">
    <source>
        <dbReference type="EMBL" id="CCJ34684.1"/>
    </source>
</evidence>
<feature type="domain" description="DHHA1" evidence="2">
    <location>
        <begin position="2"/>
        <end position="72"/>
    </location>
</feature>
<proteinExistence type="predicted"/>
<name>I7J6P5_9CLOT</name>
<gene>
    <name evidence="4" type="ORF">CAAU_2601</name>
</gene>
<keyword evidence="4" id="KW-0540">Nuclease</keyword>
<evidence type="ECO:0000259" key="2">
    <source>
        <dbReference type="Pfam" id="PF02272"/>
    </source>
</evidence>
<protein>
    <submittedName>
        <fullName evidence="4">Single-stranded-DNA-specific exonuclease RecJ</fullName>
        <ecNumber evidence="4">3.1.-.-</ecNumber>
    </submittedName>
</protein>
<dbReference type="InterPro" id="IPR003156">
    <property type="entry name" value="DHHA1_dom"/>
</dbReference>
<evidence type="ECO:0000256" key="1">
    <source>
        <dbReference type="ARBA" id="ARBA00022801"/>
    </source>
</evidence>
<keyword evidence="5" id="KW-1185">Reference proteome</keyword>